<feature type="region of interest" description="Disordered" evidence="1">
    <location>
        <begin position="61"/>
        <end position="100"/>
    </location>
</feature>
<evidence type="ECO:0000313" key="5">
    <source>
        <dbReference type="Proteomes" id="UP000000702"/>
    </source>
</evidence>
<keyword evidence="2" id="KW-0732">Signal</keyword>
<evidence type="ECO:0000256" key="2">
    <source>
        <dbReference type="SAM" id="SignalP"/>
    </source>
</evidence>
<feature type="signal peptide" evidence="2">
    <location>
        <begin position="1"/>
        <end position="22"/>
    </location>
</feature>
<dbReference type="AlphaFoldDB" id="F9W3K3"/>
<reference evidence="5" key="1">
    <citation type="submission" date="2011-07" db="EMBL/GenBank/DDBJ databases">
        <title>Divergent evolution of antigenic variation in African trypanosomes.</title>
        <authorList>
            <person name="Jackson A.P."/>
            <person name="Berry A."/>
            <person name="Allison H.C."/>
            <person name="Burton P."/>
            <person name="Anderson J."/>
            <person name="Aslett M."/>
            <person name="Brown R."/>
            <person name="Corton N."/>
            <person name="Harris D."/>
            <person name="Hauser H."/>
            <person name="Gamble J."/>
            <person name="Gilderthorp R."/>
            <person name="McQuillan J."/>
            <person name="Quail M.A."/>
            <person name="Sanders M."/>
            <person name="Van Tonder A."/>
            <person name="Ginger M.L."/>
            <person name="Donelson J.E."/>
            <person name="Field M.C."/>
            <person name="Barry J.D."/>
            <person name="Berriman M."/>
            <person name="Hertz-Fowler C."/>
        </authorList>
    </citation>
    <scope>NUCLEOTIDE SEQUENCE [LARGE SCALE GENOMIC DNA]</scope>
    <source>
        <strain evidence="5">IL3000</strain>
    </source>
</reference>
<feature type="domain" description="Trypanosoma glutamic acid/alanine-rich protein" evidence="3">
    <location>
        <begin position="28"/>
        <end position="143"/>
    </location>
</feature>
<protein>
    <recommendedName>
        <fullName evidence="3">Trypanosoma glutamic acid/alanine-rich protein domain-containing protein</fullName>
    </recommendedName>
</protein>
<gene>
    <name evidence="4" type="ORF">TCIL3000_0_26750</name>
</gene>
<evidence type="ECO:0000313" key="4">
    <source>
        <dbReference type="EMBL" id="CCD11722.1"/>
    </source>
</evidence>
<reference evidence="4 5" key="2">
    <citation type="journal article" date="2012" name="Proc. Natl. Acad. Sci. U.S.A.">
        <title>Antigenic diversity is generated by distinct evolutionary mechanisms in African trypanosome species.</title>
        <authorList>
            <person name="Jackson A.P."/>
            <person name="Berry A."/>
            <person name="Aslett M."/>
            <person name="Allison H.C."/>
            <person name="Burton P."/>
            <person name="Vavrova-Anderson J."/>
            <person name="Brown R."/>
            <person name="Browne H."/>
            <person name="Corton N."/>
            <person name="Hauser H."/>
            <person name="Gamble J."/>
            <person name="Gilderthorp R."/>
            <person name="Marcello L."/>
            <person name="McQuillan J."/>
            <person name="Otto T.D."/>
            <person name="Quail M.A."/>
            <person name="Sanders M.J."/>
            <person name="van Tonder A."/>
            <person name="Ginger M.L."/>
            <person name="Field M.C."/>
            <person name="Barry J.D."/>
            <person name="Hertz-Fowler C."/>
            <person name="Berriman M."/>
        </authorList>
    </citation>
    <scope>NUCLEOTIDE SEQUENCE [LARGE SCALE GENOMIC DNA]</scope>
    <source>
        <strain evidence="4 5">IL3000</strain>
    </source>
</reference>
<name>F9W3K3_TRYCI</name>
<feature type="compositionally biased region" description="Basic and acidic residues" evidence="1">
    <location>
        <begin position="77"/>
        <end position="100"/>
    </location>
</feature>
<organism evidence="4 5">
    <name type="scientific">Trypanosoma congolense (strain IL3000)</name>
    <dbReference type="NCBI Taxonomy" id="1068625"/>
    <lineage>
        <taxon>Eukaryota</taxon>
        <taxon>Discoba</taxon>
        <taxon>Euglenozoa</taxon>
        <taxon>Kinetoplastea</taxon>
        <taxon>Metakinetoplastina</taxon>
        <taxon>Trypanosomatida</taxon>
        <taxon>Trypanosomatidae</taxon>
        <taxon>Trypanosoma</taxon>
        <taxon>Nannomonas</taxon>
    </lineage>
</organism>
<sequence>MHRFFYFAGVVLLWAACLPGSGDKLSLDQVNAFCELTKQFRHLPIAVGQQLDEAIDEEAKAAKARKDSQKAVNRADAAAKKSEDAKKHAQDAKEAAKEAFEAADGAEVHLQAASELATELNGLVETHLSRLENILKDAENDGEDEHAP</sequence>
<evidence type="ECO:0000256" key="1">
    <source>
        <dbReference type="SAM" id="MobiDB-lite"/>
    </source>
</evidence>
<dbReference type="EMBL" id="CAEQ01000427">
    <property type="protein sequence ID" value="CCD11722.1"/>
    <property type="molecule type" value="Genomic_DNA"/>
</dbReference>
<evidence type="ECO:0000259" key="3">
    <source>
        <dbReference type="Pfam" id="PF16731"/>
    </source>
</evidence>
<accession>F9W3K3</accession>
<dbReference type="Pfam" id="PF16731">
    <property type="entry name" value="GARP"/>
    <property type="match status" value="1"/>
</dbReference>
<keyword evidence="5" id="KW-1185">Reference proteome</keyword>
<dbReference type="InterPro" id="IPR031987">
    <property type="entry name" value="GARP"/>
</dbReference>
<feature type="chain" id="PRO_5003389844" description="Trypanosoma glutamic acid/alanine-rich protein domain-containing protein" evidence="2">
    <location>
        <begin position="23"/>
        <end position="148"/>
    </location>
</feature>
<dbReference type="Proteomes" id="UP000000702">
    <property type="component" value="Unassembled WGS sequence"/>
</dbReference>
<dbReference type="Gene3D" id="1.20.1260.80">
    <property type="match status" value="1"/>
</dbReference>
<dbReference type="PROSITE" id="PS51257">
    <property type="entry name" value="PROKAR_LIPOPROTEIN"/>
    <property type="match status" value="1"/>
</dbReference>
<comment type="caution">
    <text evidence="4">The sequence shown here is derived from an EMBL/GenBank/DDBJ whole genome shotgun (WGS) entry which is preliminary data.</text>
</comment>
<proteinExistence type="predicted"/>